<dbReference type="RefSeq" id="WP_215787331.1">
    <property type="nucleotide sequence ID" value="NZ_JAHKKG010000004.1"/>
</dbReference>
<dbReference type="Pfam" id="PF14124">
    <property type="entry name" value="DUF4291"/>
    <property type="match status" value="1"/>
</dbReference>
<dbReference type="PANTHER" id="PTHR38567">
    <property type="entry name" value="DUF4291 DOMAIN-CONTAINING PROTEIN"/>
    <property type="match status" value="1"/>
</dbReference>
<reference evidence="1 2" key="1">
    <citation type="submission" date="2021-06" db="EMBL/GenBank/DDBJ databases">
        <title>Actinoplanes lichenicola sp. nov., and Actinoplanes ovalisporus sp. nov., isolated from lichen in Thailand.</title>
        <authorList>
            <person name="Saeng-In P."/>
            <person name="Kanchanasin P."/>
            <person name="Yuki M."/>
            <person name="Kudo T."/>
            <person name="Ohkuma M."/>
            <person name="Phongsopitanun W."/>
            <person name="Tanasupawat S."/>
        </authorList>
    </citation>
    <scope>NUCLEOTIDE SEQUENCE [LARGE SCALE GENOMIC DNA]</scope>
    <source>
        <strain evidence="1 2">NBRC 110975</strain>
    </source>
</reference>
<dbReference type="PANTHER" id="PTHR38567:SF1">
    <property type="entry name" value="DUF4291 DOMAIN-CONTAINING PROTEIN"/>
    <property type="match status" value="1"/>
</dbReference>
<proteinExistence type="predicted"/>
<evidence type="ECO:0000313" key="2">
    <source>
        <dbReference type="Proteomes" id="UP001519654"/>
    </source>
</evidence>
<protein>
    <submittedName>
        <fullName evidence="1">DUF4291 domain-containing protein</fullName>
    </submittedName>
</protein>
<organism evidence="1 2">
    <name type="scientific">Paractinoplanes bogorensis</name>
    <dbReference type="NCBI Taxonomy" id="1610840"/>
    <lineage>
        <taxon>Bacteria</taxon>
        <taxon>Bacillati</taxon>
        <taxon>Actinomycetota</taxon>
        <taxon>Actinomycetes</taxon>
        <taxon>Micromonosporales</taxon>
        <taxon>Micromonosporaceae</taxon>
        <taxon>Paractinoplanes</taxon>
    </lineage>
</organism>
<evidence type="ECO:0000313" key="1">
    <source>
        <dbReference type="EMBL" id="MBU2664587.1"/>
    </source>
</evidence>
<keyword evidence="2" id="KW-1185">Reference proteome</keyword>
<sequence>MQDVPYHQIRATYDDSTVTVYQAYSPAIALPALAAGRFVPPFKRGRMTWVKPSFRWMMYRCGWATKPGQEHVLAITIRRDGFEWALSRAVLSHYSRDVHESRAAWQKESKASPVRVQWDPERDLHLRPLPHRSLQLGLSGEAADRYADEWTTSITDVTELARTIHTHVKAGDLATAASLLPPETPYPAIEYRGR</sequence>
<dbReference type="EMBL" id="JAHKKG010000004">
    <property type="protein sequence ID" value="MBU2664587.1"/>
    <property type="molecule type" value="Genomic_DNA"/>
</dbReference>
<gene>
    <name evidence="1" type="ORF">KOI35_13875</name>
</gene>
<name>A0ABS5YMA8_9ACTN</name>
<dbReference type="InterPro" id="IPR025633">
    <property type="entry name" value="DUF4291"/>
</dbReference>
<accession>A0ABS5YMA8</accession>
<dbReference type="Proteomes" id="UP001519654">
    <property type="component" value="Unassembled WGS sequence"/>
</dbReference>
<comment type="caution">
    <text evidence="1">The sequence shown here is derived from an EMBL/GenBank/DDBJ whole genome shotgun (WGS) entry which is preliminary data.</text>
</comment>